<gene>
    <name evidence="11" type="ORF">GCM10020369_01600</name>
</gene>
<keyword evidence="3" id="KW-1003">Cell membrane</keyword>
<evidence type="ECO:0000256" key="1">
    <source>
        <dbReference type="ARBA" id="ARBA00004141"/>
    </source>
</evidence>
<keyword evidence="7 10" id="KW-1133">Transmembrane helix</keyword>
<evidence type="ECO:0000256" key="10">
    <source>
        <dbReference type="SAM" id="Phobius"/>
    </source>
</evidence>
<keyword evidence="8" id="KW-0764">Sulfate transport</keyword>
<dbReference type="Pfam" id="PF07264">
    <property type="entry name" value="EI24"/>
    <property type="match status" value="1"/>
</dbReference>
<evidence type="ECO:0008006" key="13">
    <source>
        <dbReference type="Google" id="ProtNLM"/>
    </source>
</evidence>
<reference evidence="12" key="1">
    <citation type="journal article" date="2019" name="Int. J. Syst. Evol. Microbiol.">
        <title>The Global Catalogue of Microorganisms (GCM) 10K type strain sequencing project: providing services to taxonomists for standard genome sequencing and annotation.</title>
        <authorList>
            <consortium name="The Broad Institute Genomics Platform"/>
            <consortium name="The Broad Institute Genome Sequencing Center for Infectious Disease"/>
            <person name="Wu L."/>
            <person name="Ma J."/>
        </authorList>
    </citation>
    <scope>NUCLEOTIDE SEQUENCE [LARGE SCALE GENOMIC DNA]</scope>
    <source>
        <strain evidence="12">JCM 9458</strain>
    </source>
</reference>
<dbReference type="RefSeq" id="WP_345725945.1">
    <property type="nucleotide sequence ID" value="NZ_BAAAYN010000001.1"/>
</dbReference>
<evidence type="ECO:0000256" key="6">
    <source>
        <dbReference type="ARBA" id="ARBA00022692"/>
    </source>
</evidence>
<feature type="transmembrane region" description="Helical" evidence="10">
    <location>
        <begin position="35"/>
        <end position="62"/>
    </location>
</feature>
<keyword evidence="9 10" id="KW-0472">Membrane</keyword>
<comment type="subcellular location">
    <subcellularLocation>
        <location evidence="1">Membrane</location>
        <topology evidence="1">Multi-pass membrane protein</topology>
    </subcellularLocation>
</comment>
<evidence type="ECO:0000256" key="8">
    <source>
        <dbReference type="ARBA" id="ARBA00023032"/>
    </source>
</evidence>
<keyword evidence="6 10" id="KW-0812">Transmembrane</keyword>
<keyword evidence="5" id="KW-0028">Amino-acid biosynthesis</keyword>
<dbReference type="InterPro" id="IPR050480">
    <property type="entry name" value="CysZ-like"/>
</dbReference>
<feature type="transmembrane region" description="Helical" evidence="10">
    <location>
        <begin position="150"/>
        <end position="169"/>
    </location>
</feature>
<evidence type="ECO:0000256" key="9">
    <source>
        <dbReference type="ARBA" id="ARBA00023136"/>
    </source>
</evidence>
<evidence type="ECO:0000256" key="5">
    <source>
        <dbReference type="ARBA" id="ARBA00022605"/>
    </source>
</evidence>
<evidence type="ECO:0000256" key="7">
    <source>
        <dbReference type="ARBA" id="ARBA00022989"/>
    </source>
</evidence>
<dbReference type="PANTHER" id="PTHR37468:SF1">
    <property type="entry name" value="SULFATE TRANSPORTER CYSZ"/>
    <property type="match status" value="1"/>
</dbReference>
<proteinExistence type="predicted"/>
<keyword evidence="2" id="KW-0813">Transport</keyword>
<feature type="transmembrane region" description="Helical" evidence="10">
    <location>
        <begin position="217"/>
        <end position="244"/>
    </location>
</feature>
<keyword evidence="12" id="KW-1185">Reference proteome</keyword>
<comment type="caution">
    <text evidence="11">The sequence shown here is derived from an EMBL/GenBank/DDBJ whole genome shotgun (WGS) entry which is preliminary data.</text>
</comment>
<dbReference type="Proteomes" id="UP001501676">
    <property type="component" value="Unassembled WGS sequence"/>
</dbReference>
<feature type="transmembrane region" description="Helical" evidence="10">
    <location>
        <begin position="175"/>
        <end position="196"/>
    </location>
</feature>
<evidence type="ECO:0000256" key="4">
    <source>
        <dbReference type="ARBA" id="ARBA00022519"/>
    </source>
</evidence>
<dbReference type="PANTHER" id="PTHR37468">
    <property type="entry name" value="SULFATE TRANSPORTER CYSZ"/>
    <property type="match status" value="1"/>
</dbReference>
<organism evidence="11 12">
    <name type="scientific">Cryptosporangium minutisporangium</name>
    <dbReference type="NCBI Taxonomy" id="113569"/>
    <lineage>
        <taxon>Bacteria</taxon>
        <taxon>Bacillati</taxon>
        <taxon>Actinomycetota</taxon>
        <taxon>Actinomycetes</taxon>
        <taxon>Cryptosporangiales</taxon>
        <taxon>Cryptosporangiaceae</taxon>
        <taxon>Cryptosporangium</taxon>
    </lineage>
</organism>
<name>A0ABP6SPZ1_9ACTN</name>
<evidence type="ECO:0000256" key="2">
    <source>
        <dbReference type="ARBA" id="ARBA00022448"/>
    </source>
</evidence>
<evidence type="ECO:0000256" key="3">
    <source>
        <dbReference type="ARBA" id="ARBA00022475"/>
    </source>
</evidence>
<evidence type="ECO:0000313" key="12">
    <source>
        <dbReference type="Proteomes" id="UP001501676"/>
    </source>
</evidence>
<accession>A0ABP6SPZ1</accession>
<keyword evidence="4" id="KW-0997">Cell inner membrane</keyword>
<sequence>MSAEAPPVRPSTGSQFFLGLRLLGRGFGMYGKYPGLLLLGLIPAVLAFLLLLAVFVVLLVFLGDLGDWISGWFADGWSTDGRNAARIVVQAAIVVGSLWLSVVTYTGVTLIIGDPFYEKISEKIERRLGAGDYPDLPWYRTLPRNAIDSVRVIGTQLVLVIPVLLLGLVPFVGQVLAPLLGLLIGGWLLSVDLTGIPFNRRGIFLRERRRVLRQHRALALGFGLPIAAMALIPFANILVIPAAVAGGTLLTRYVHGEPIG</sequence>
<dbReference type="InterPro" id="IPR059112">
    <property type="entry name" value="CysZ/EI24"/>
</dbReference>
<feature type="transmembrane region" description="Helical" evidence="10">
    <location>
        <begin position="87"/>
        <end position="113"/>
    </location>
</feature>
<protein>
    <recommendedName>
        <fullName evidence="13">CysZ protein</fullName>
    </recommendedName>
</protein>
<dbReference type="EMBL" id="BAAAYN010000001">
    <property type="protein sequence ID" value="GAA3381889.1"/>
    <property type="molecule type" value="Genomic_DNA"/>
</dbReference>
<evidence type="ECO:0000313" key="11">
    <source>
        <dbReference type="EMBL" id="GAA3381889.1"/>
    </source>
</evidence>